<reference evidence="7" key="1">
    <citation type="journal article" date="2019" name="Int. J. Syst. Evol. Microbiol.">
        <title>The Global Catalogue of Microorganisms (GCM) 10K type strain sequencing project: providing services to taxonomists for standard genome sequencing and annotation.</title>
        <authorList>
            <consortium name="The Broad Institute Genomics Platform"/>
            <consortium name="The Broad Institute Genome Sequencing Center for Infectious Disease"/>
            <person name="Wu L."/>
            <person name="Ma J."/>
        </authorList>
    </citation>
    <scope>NUCLEOTIDE SEQUENCE [LARGE SCALE GENOMIC DNA]</scope>
    <source>
        <strain evidence="7">CGMCC 1.15180</strain>
    </source>
</reference>
<dbReference type="Proteomes" id="UP001597361">
    <property type="component" value="Unassembled WGS sequence"/>
</dbReference>
<organism evidence="6 7">
    <name type="scientific">Belliella marina</name>
    <dbReference type="NCBI Taxonomy" id="1644146"/>
    <lineage>
        <taxon>Bacteria</taxon>
        <taxon>Pseudomonadati</taxon>
        <taxon>Bacteroidota</taxon>
        <taxon>Cytophagia</taxon>
        <taxon>Cytophagales</taxon>
        <taxon>Cyclobacteriaceae</taxon>
        <taxon>Belliella</taxon>
    </lineage>
</organism>
<feature type="domain" description="HipA N-terminal subdomain 1" evidence="5">
    <location>
        <begin position="5"/>
        <end position="123"/>
    </location>
</feature>
<evidence type="ECO:0000256" key="2">
    <source>
        <dbReference type="ARBA" id="ARBA00022679"/>
    </source>
</evidence>
<evidence type="ECO:0000256" key="3">
    <source>
        <dbReference type="ARBA" id="ARBA00022777"/>
    </source>
</evidence>
<dbReference type="EMBL" id="JBHUHR010000022">
    <property type="protein sequence ID" value="MFD2034858.1"/>
    <property type="molecule type" value="Genomic_DNA"/>
</dbReference>
<evidence type="ECO:0000256" key="1">
    <source>
        <dbReference type="ARBA" id="ARBA00010164"/>
    </source>
</evidence>
<evidence type="ECO:0000259" key="4">
    <source>
        <dbReference type="Pfam" id="PF07804"/>
    </source>
</evidence>
<comment type="caution">
    <text evidence="6">The sequence shown here is derived from an EMBL/GenBank/DDBJ whole genome shotgun (WGS) entry which is preliminary data.</text>
</comment>
<gene>
    <name evidence="6" type="ORF">ACFSKL_08660</name>
</gene>
<dbReference type="Pfam" id="PF13657">
    <property type="entry name" value="Couple_hipA"/>
    <property type="match status" value="1"/>
</dbReference>
<accession>A0ABW4VNL0</accession>
<name>A0ABW4VNL0_9BACT</name>
<evidence type="ECO:0000313" key="6">
    <source>
        <dbReference type="EMBL" id="MFD2034858.1"/>
    </source>
</evidence>
<evidence type="ECO:0000313" key="7">
    <source>
        <dbReference type="Proteomes" id="UP001597361"/>
    </source>
</evidence>
<dbReference type="PANTHER" id="PTHR37419:SF8">
    <property type="entry name" value="TOXIN YJJJ"/>
    <property type="match status" value="1"/>
</dbReference>
<sequence>MNVAEVKIWGKLVGAVAWDYNTGLAIFEYDDKFKQVGWTLAPIKMPNDVSQSIFSFPELKKDKNSNFDTFKGLPGLLADTLPDRYGNQLINIWLAQQGRAQDSMNPVEMLCFIGKRGMGALEFEPTVLKENKKSFNIEIDSLIGTAQHLLNQREAFNTNLSKDEEQAVLEILKIGTSAGGARPKAVIAWNEKTVEVKSGQSKSPKGFEHWLIKLDGVSEIQLGSSHGYGRVEMAYYKMALDCGIEMMPSRLLEENSRAHFMTRRFDREGENVKHHIQTFCAMKLFGFNQVNSFSYEQLFQCMRELKLTYADAEQMFRRMVFNVVSRNCDDHTKNFAFLLKQGGK</sequence>
<protein>
    <submittedName>
        <fullName evidence="6">Type II toxin-antitoxin system HipA family toxin</fullName>
    </submittedName>
</protein>
<comment type="similarity">
    <text evidence="1">Belongs to the HipA Ser/Thr kinase family.</text>
</comment>
<keyword evidence="7" id="KW-1185">Reference proteome</keyword>
<evidence type="ECO:0000259" key="5">
    <source>
        <dbReference type="Pfam" id="PF13657"/>
    </source>
</evidence>
<dbReference type="RefSeq" id="WP_376885391.1">
    <property type="nucleotide sequence ID" value="NZ_JBHUHR010000022.1"/>
</dbReference>
<dbReference type="Pfam" id="PF07804">
    <property type="entry name" value="HipA_C"/>
    <property type="match status" value="1"/>
</dbReference>
<dbReference type="PANTHER" id="PTHR37419">
    <property type="entry name" value="SERINE/THREONINE-PROTEIN KINASE TOXIN HIPA"/>
    <property type="match status" value="1"/>
</dbReference>
<feature type="domain" description="HipA-like C-terminal" evidence="4">
    <location>
        <begin position="176"/>
        <end position="341"/>
    </location>
</feature>
<dbReference type="InterPro" id="IPR052028">
    <property type="entry name" value="HipA_Ser/Thr_kinase"/>
</dbReference>
<keyword evidence="2" id="KW-0808">Transferase</keyword>
<keyword evidence="3" id="KW-0418">Kinase</keyword>
<dbReference type="InterPro" id="IPR012893">
    <property type="entry name" value="HipA-like_C"/>
</dbReference>
<dbReference type="InterPro" id="IPR017508">
    <property type="entry name" value="HipA_N1"/>
</dbReference>
<proteinExistence type="inferred from homology"/>